<accession>A0A1I2BZ84</accession>
<dbReference type="OrthoDB" id="9811025at2"/>
<keyword evidence="1" id="KW-0378">Hydrolase</keyword>
<dbReference type="Pfam" id="PF09563">
    <property type="entry name" value="RE_LlaJI"/>
    <property type="match status" value="2"/>
</dbReference>
<proteinExistence type="predicted"/>
<dbReference type="EMBL" id="FONL01000010">
    <property type="protein sequence ID" value="SFE61285.1"/>
    <property type="molecule type" value="Genomic_DNA"/>
</dbReference>
<dbReference type="Proteomes" id="UP000198896">
    <property type="component" value="Unassembled WGS sequence"/>
</dbReference>
<sequence length="481" mass="56067">MISKFLREQKRYSQRELCAIFECSEEKVVPIIRKLKEFGVFKAVRATDTQRSMSELLEEDIEVADVETGEDEYLYVLTFVGVITVAGRVLKCYPKYLLHNSEPKKELHQIIKVLQKFNKKEQIVRVFNNSSVDHAFNLLAVLLFFLTDYYENGSYTNTEDIVQHNGSGEILWDKTINETFMFLSDNRPYYIDLQTKKRIEDNYDYFKRLHECILTTASKELRQADLLEIFEITEVNLSDELLDDFGDRDYILSRIEKELNIQFNTRKQILLKTIYAYIAHSGSLYDTDCLSMFGTNSFSLVWERVCADILDNKLDAPLSSLRLPVPLRPEYYPSSKLIDLIERPLWTITGKTSVDTLIPDLITIVEKDDKKIFVIFDAKYYNALLEPGVQPRAHPGIESVTKQYLYQLAYQKFIKDHQFAYVRNCFLMPTDGDRVINKGAVSLQMLDNLDLQRIQVRLIPAQMAFRLYLAEMKLNPEGLDL</sequence>
<dbReference type="STRING" id="1123323.SAMN05216245_11060"/>
<protein>
    <submittedName>
        <fullName evidence="1">LlaJI restriction endonuclease</fullName>
    </submittedName>
</protein>
<dbReference type="GO" id="GO:0004519">
    <property type="term" value="F:endonuclease activity"/>
    <property type="evidence" value="ECO:0007669"/>
    <property type="project" value="UniProtKB-KW"/>
</dbReference>
<keyword evidence="2" id="KW-1185">Reference proteome</keyword>
<dbReference type="InterPro" id="IPR018579">
    <property type="entry name" value="Restrct_endonuc_II_LlaJI"/>
</dbReference>
<gene>
    <name evidence="1" type="ORF">SAMN05216245_11060</name>
</gene>
<dbReference type="RefSeq" id="WP_093913719.1">
    <property type="nucleotide sequence ID" value="NZ_FONL01000010.1"/>
</dbReference>
<reference evidence="1 2" key="1">
    <citation type="submission" date="2016-10" db="EMBL/GenBank/DDBJ databases">
        <authorList>
            <person name="de Groot N.N."/>
        </authorList>
    </citation>
    <scope>NUCLEOTIDE SEQUENCE [LARGE SCALE GENOMIC DNA]</scope>
    <source>
        <strain evidence="1 2">DSM 9236</strain>
    </source>
</reference>
<organism evidence="1 2">
    <name type="scientific">Succiniclasticum ruminis DSM 9236</name>
    <dbReference type="NCBI Taxonomy" id="1123323"/>
    <lineage>
        <taxon>Bacteria</taxon>
        <taxon>Bacillati</taxon>
        <taxon>Bacillota</taxon>
        <taxon>Negativicutes</taxon>
        <taxon>Acidaminococcales</taxon>
        <taxon>Acidaminococcaceae</taxon>
        <taxon>Succiniclasticum</taxon>
    </lineage>
</organism>
<keyword evidence="1" id="KW-0540">Nuclease</keyword>
<keyword evidence="1" id="KW-0255">Endonuclease</keyword>
<evidence type="ECO:0000313" key="1">
    <source>
        <dbReference type="EMBL" id="SFE61285.1"/>
    </source>
</evidence>
<dbReference type="AlphaFoldDB" id="A0A1I2BZ84"/>
<name>A0A1I2BZ84_9FIRM</name>
<evidence type="ECO:0000313" key="2">
    <source>
        <dbReference type="Proteomes" id="UP000198896"/>
    </source>
</evidence>